<gene>
    <name evidence="15" type="ORF">DPMN_098050</name>
    <name evidence="16" type="ORF">DPMN_098087</name>
</gene>
<evidence type="ECO:0000256" key="5">
    <source>
        <dbReference type="ARBA" id="ARBA00023125"/>
    </source>
</evidence>
<dbReference type="GO" id="GO:0046982">
    <property type="term" value="F:protein heterodimerization activity"/>
    <property type="evidence" value="ECO:0007669"/>
    <property type="project" value="InterPro"/>
</dbReference>
<evidence type="ECO:0000256" key="3">
    <source>
        <dbReference type="ARBA" id="ARBA00022553"/>
    </source>
</evidence>
<dbReference type="InterPro" id="IPR003958">
    <property type="entry name" value="CBFA_NFYB_domain"/>
</dbReference>
<feature type="compositionally biased region" description="Low complexity" evidence="13">
    <location>
        <begin position="161"/>
        <end position="183"/>
    </location>
</feature>
<feature type="compositionally biased region" description="Polar residues" evidence="13">
    <location>
        <begin position="507"/>
        <end position="516"/>
    </location>
</feature>
<dbReference type="FunFam" id="1.10.20.10:FF:000032">
    <property type="entry name" value="dr1-associated corepressor isoform X1"/>
    <property type="match status" value="1"/>
</dbReference>
<dbReference type="CDD" id="cd22906">
    <property type="entry name" value="HFD_DRAP1"/>
    <property type="match status" value="1"/>
</dbReference>
<feature type="compositionally biased region" description="Basic and acidic residues" evidence="13">
    <location>
        <begin position="135"/>
        <end position="147"/>
    </location>
</feature>
<evidence type="ECO:0000256" key="2">
    <source>
        <dbReference type="ARBA" id="ARBA00022491"/>
    </source>
</evidence>
<evidence type="ECO:0000256" key="10">
    <source>
        <dbReference type="ARBA" id="ARBA00072760"/>
    </source>
</evidence>
<evidence type="ECO:0000256" key="4">
    <source>
        <dbReference type="ARBA" id="ARBA00023015"/>
    </source>
</evidence>
<organism evidence="15 17">
    <name type="scientific">Dreissena polymorpha</name>
    <name type="common">Zebra mussel</name>
    <name type="synonym">Mytilus polymorpha</name>
    <dbReference type="NCBI Taxonomy" id="45954"/>
    <lineage>
        <taxon>Eukaryota</taxon>
        <taxon>Metazoa</taxon>
        <taxon>Spiralia</taxon>
        <taxon>Lophotrochozoa</taxon>
        <taxon>Mollusca</taxon>
        <taxon>Bivalvia</taxon>
        <taxon>Autobranchia</taxon>
        <taxon>Heteroconchia</taxon>
        <taxon>Euheterodonta</taxon>
        <taxon>Imparidentia</taxon>
        <taxon>Neoheterodontei</taxon>
        <taxon>Myida</taxon>
        <taxon>Dreissenoidea</taxon>
        <taxon>Dreissenidae</taxon>
        <taxon>Dreissena</taxon>
    </lineage>
</organism>
<feature type="domain" description="Transcription factor CBF/NF-Y/archaeal histone" evidence="14">
    <location>
        <begin position="10"/>
        <end position="74"/>
    </location>
</feature>
<dbReference type="AlphaFoldDB" id="A0A9D4LCW9"/>
<comment type="subunit">
    <text evidence="9">Heterodimer with DR1. Binds BTAF1.</text>
</comment>
<keyword evidence="5" id="KW-0238">DNA-binding</keyword>
<feature type="compositionally biased region" description="Basic and acidic residues" evidence="13">
    <location>
        <begin position="112"/>
        <end position="126"/>
    </location>
</feature>
<comment type="similarity">
    <text evidence="8">Belongs to the NC2 alpha/DRAP1 family.</text>
</comment>
<dbReference type="PANTHER" id="PTHR10252:SF5">
    <property type="entry name" value="DR1-ASSOCIATED COREPRESSOR"/>
    <property type="match status" value="1"/>
</dbReference>
<feature type="region of interest" description="Disordered" evidence="13">
    <location>
        <begin position="92"/>
        <end position="183"/>
    </location>
</feature>
<keyword evidence="4" id="KW-0805">Transcription regulation</keyword>
<dbReference type="InterPro" id="IPR050568">
    <property type="entry name" value="Transcr_DNA_Rep_Reg"/>
</dbReference>
<keyword evidence="17" id="KW-1185">Reference proteome</keyword>
<evidence type="ECO:0000256" key="13">
    <source>
        <dbReference type="SAM" id="MobiDB-lite"/>
    </source>
</evidence>
<evidence type="ECO:0000256" key="6">
    <source>
        <dbReference type="ARBA" id="ARBA00023163"/>
    </source>
</evidence>
<feature type="region of interest" description="Disordered" evidence="13">
    <location>
        <begin position="314"/>
        <end position="377"/>
    </location>
</feature>
<dbReference type="Gene3D" id="1.10.20.10">
    <property type="entry name" value="Histone, subunit A"/>
    <property type="match status" value="1"/>
</dbReference>
<dbReference type="Proteomes" id="UP000828390">
    <property type="component" value="Unassembled WGS sequence"/>
</dbReference>
<accession>A0A9D4LCW9</accession>
<dbReference type="GO" id="GO:0017054">
    <property type="term" value="C:negative cofactor 2 complex"/>
    <property type="evidence" value="ECO:0007669"/>
    <property type="project" value="TreeGrafter"/>
</dbReference>
<dbReference type="GO" id="GO:0001046">
    <property type="term" value="F:core promoter sequence-specific DNA binding"/>
    <property type="evidence" value="ECO:0007669"/>
    <property type="project" value="TreeGrafter"/>
</dbReference>
<evidence type="ECO:0000259" key="14">
    <source>
        <dbReference type="Pfam" id="PF00808"/>
    </source>
</evidence>
<evidence type="ECO:0000313" key="17">
    <source>
        <dbReference type="Proteomes" id="UP000828390"/>
    </source>
</evidence>
<dbReference type="GO" id="GO:0000122">
    <property type="term" value="P:negative regulation of transcription by RNA polymerase II"/>
    <property type="evidence" value="ECO:0007669"/>
    <property type="project" value="UniProtKB-ARBA"/>
</dbReference>
<proteinExistence type="inferred from homology"/>
<name>A0A9D4LCW9_DREPO</name>
<feature type="compositionally biased region" description="Polar residues" evidence="13">
    <location>
        <begin position="195"/>
        <end position="225"/>
    </location>
</feature>
<reference evidence="15" key="2">
    <citation type="submission" date="2020-11" db="EMBL/GenBank/DDBJ databases">
        <authorList>
            <person name="McCartney M.A."/>
            <person name="Auch B."/>
            <person name="Kono T."/>
            <person name="Mallez S."/>
            <person name="Becker A."/>
            <person name="Gohl D.M."/>
            <person name="Silverstein K.A.T."/>
            <person name="Koren S."/>
            <person name="Bechman K.B."/>
            <person name="Herman A."/>
            <person name="Abrahante J.E."/>
            <person name="Garbe J."/>
        </authorList>
    </citation>
    <scope>NUCLEOTIDE SEQUENCE</scope>
    <source>
        <strain evidence="15">Duluth1</strain>
        <tissue evidence="15">Whole animal</tissue>
    </source>
</reference>
<sequence>MPGKKKKYNARFPPARIKKIMQTDEDVGKVAAAVPVIISRALELFIDSLIEKTASVTRGKNAKTLSASHIKQAIHSEKTFDFLRDLVQNVPDHQADDEGEGPGPVASCSVVPEKKIRVPRVKKEGSRGPGRPRKVKQEERLEQKSESDEQTESDDGGTCDSESNSPQPSYESPSQSSAPANSAPFQLQQQMELLKSMQQCSETQVSSGQSSLPLTPSAYTSSSQPIRREPSPRLSYPPQLPQQYPPSTYPLPHMHFPPFSPYPLGVMPGLPGLPKTTSTFVPPSNAGMLAFSPGFMPAPHPRFMMPTMGMMMPDGHRTSPSMVPPSTFAQDPDDGNQPLDMTMSSKHRSQEDHSSLPANAVTSAHASSQRSLGMTPIGSSVSLPMGITTPMMGMSPFLQPSMPWSTEINVSSNAMDLPESVQRSATSLPERKRSISMESAVKSSNGSSAVQILRDYSEKFSEQTSGNANLNQTSPNNMVANHVKENGKTSINFVDSKSLPVKGGGSNSQSVQQDSKGLSFRRLAEFATAPNLKSHANVDEDYDA</sequence>
<keyword evidence="6" id="KW-0804">Transcription</keyword>
<evidence type="ECO:0000256" key="1">
    <source>
        <dbReference type="ARBA" id="ARBA00004123"/>
    </source>
</evidence>
<feature type="region of interest" description="Disordered" evidence="13">
    <location>
        <begin position="494"/>
        <end position="517"/>
    </location>
</feature>
<comment type="caution">
    <text evidence="15">The sequence shown here is derived from an EMBL/GenBank/DDBJ whole genome shotgun (WGS) entry which is preliminary data.</text>
</comment>
<evidence type="ECO:0000313" key="15">
    <source>
        <dbReference type="EMBL" id="KAH3855483.1"/>
    </source>
</evidence>
<evidence type="ECO:0000256" key="8">
    <source>
        <dbReference type="ARBA" id="ARBA00061393"/>
    </source>
</evidence>
<keyword evidence="3" id="KW-0597">Phosphoprotein</keyword>
<dbReference type="PANTHER" id="PTHR10252">
    <property type="entry name" value="HISTONE-LIKE TRANSCRIPTION FACTOR CCAAT-RELATED"/>
    <property type="match status" value="1"/>
</dbReference>
<dbReference type="InterPro" id="IPR009072">
    <property type="entry name" value="Histone-fold"/>
</dbReference>
<keyword evidence="2" id="KW-0678">Repressor</keyword>
<dbReference type="GO" id="GO:0016251">
    <property type="term" value="F:RNA polymerase II general transcription initiation factor activity"/>
    <property type="evidence" value="ECO:0007669"/>
    <property type="project" value="TreeGrafter"/>
</dbReference>
<dbReference type="Pfam" id="PF00808">
    <property type="entry name" value="CBFD_NFYB_HMF"/>
    <property type="match status" value="1"/>
</dbReference>
<evidence type="ECO:0000256" key="12">
    <source>
        <dbReference type="ARBA" id="ARBA00078501"/>
    </source>
</evidence>
<feature type="region of interest" description="Disordered" evidence="13">
    <location>
        <begin position="423"/>
        <end position="447"/>
    </location>
</feature>
<feature type="compositionally biased region" description="Polar residues" evidence="13">
    <location>
        <begin position="356"/>
        <end position="377"/>
    </location>
</feature>
<evidence type="ECO:0000256" key="9">
    <source>
        <dbReference type="ARBA" id="ARBA00066085"/>
    </source>
</evidence>
<dbReference type="SUPFAM" id="SSF47113">
    <property type="entry name" value="Histone-fold"/>
    <property type="match status" value="1"/>
</dbReference>
<evidence type="ECO:0000313" key="16">
    <source>
        <dbReference type="EMBL" id="KAH3855519.1"/>
    </source>
</evidence>
<feature type="region of interest" description="Disordered" evidence="13">
    <location>
        <begin position="195"/>
        <end position="237"/>
    </location>
</feature>
<reference evidence="15" key="1">
    <citation type="journal article" date="2019" name="bioRxiv">
        <title>The Genome of the Zebra Mussel, Dreissena polymorpha: A Resource for Invasive Species Research.</title>
        <authorList>
            <person name="McCartney M.A."/>
            <person name="Auch B."/>
            <person name="Kono T."/>
            <person name="Mallez S."/>
            <person name="Zhang Y."/>
            <person name="Obille A."/>
            <person name="Becker A."/>
            <person name="Abrahante J.E."/>
            <person name="Garbe J."/>
            <person name="Badalamenti J.P."/>
            <person name="Herman A."/>
            <person name="Mangelson H."/>
            <person name="Liachko I."/>
            <person name="Sullivan S."/>
            <person name="Sone E.D."/>
            <person name="Koren S."/>
            <person name="Silverstein K.A.T."/>
            <person name="Beckman K.B."/>
            <person name="Gohl D.M."/>
        </authorList>
    </citation>
    <scope>NUCLEOTIDE SEQUENCE</scope>
    <source>
        <strain evidence="15">Duluth1</strain>
        <tissue evidence="15">Whole animal</tissue>
    </source>
</reference>
<dbReference type="EMBL" id="JAIWYP010000003">
    <property type="protein sequence ID" value="KAH3855519.1"/>
    <property type="molecule type" value="Genomic_DNA"/>
</dbReference>
<comment type="subcellular location">
    <subcellularLocation>
        <location evidence="1">Nucleus</location>
    </subcellularLocation>
</comment>
<evidence type="ECO:0000256" key="7">
    <source>
        <dbReference type="ARBA" id="ARBA00023242"/>
    </source>
</evidence>
<protein>
    <recommendedName>
        <fullName evidence="10">Dr1-associated corepressor</fullName>
    </recommendedName>
    <alternativeName>
        <fullName evidence="11">Dr1-associated protein 1</fullName>
    </alternativeName>
    <alternativeName>
        <fullName evidence="12">Negative cofactor 2-alpha</fullName>
    </alternativeName>
</protein>
<feature type="compositionally biased region" description="Acidic residues" evidence="13">
    <location>
        <begin position="148"/>
        <end position="157"/>
    </location>
</feature>
<evidence type="ECO:0000256" key="11">
    <source>
        <dbReference type="ARBA" id="ARBA00077179"/>
    </source>
</evidence>
<dbReference type="EMBL" id="JAIWYP010000003">
    <property type="protein sequence ID" value="KAH3855483.1"/>
    <property type="molecule type" value="Genomic_DNA"/>
</dbReference>
<keyword evidence="7" id="KW-0539">Nucleus</keyword>